<protein>
    <submittedName>
        <fullName evidence="1">Uncharacterized protein</fullName>
    </submittedName>
</protein>
<dbReference type="GeneID" id="22475483"/>
<name>A0A076G6T3_9CAUD</name>
<dbReference type="OrthoDB" id="20837at10239"/>
<dbReference type="RefSeq" id="YP_009111216.1">
    <property type="nucleotide sequence ID" value="NC_025830.1"/>
</dbReference>
<dbReference type="Proteomes" id="UP000028961">
    <property type="component" value="Segment"/>
</dbReference>
<reference evidence="1 2" key="1">
    <citation type="journal article" date="2015" name="Genome Announc.">
        <title>Genomic Analysis of Broad-Host-Range Enterobacteriophage Av-05.</title>
        <authorList>
            <person name="Amarillas L."/>
            <person name="Lopez-Cuevas O."/>
            <person name="Leon-Felix J."/>
            <person name="Castro-Del Campo N."/>
            <person name="Gerba C.P."/>
            <person name="Chaidez C."/>
        </authorList>
    </citation>
    <scope>NUCLEOTIDE SEQUENCE [LARGE SCALE GENOMIC DNA]</scope>
</reference>
<gene>
    <name evidence="1" type="ORF">Av05_00142</name>
</gene>
<organism evidence="1 2">
    <name type="scientific">Escherichia phage Av-05</name>
    <dbReference type="NCBI Taxonomy" id="1527519"/>
    <lineage>
        <taxon>Viruses</taxon>
        <taxon>Duplodnaviria</taxon>
        <taxon>Heunggongvirae</taxon>
        <taxon>Uroviricota</taxon>
        <taxon>Caudoviricetes</taxon>
        <taxon>Vequintavirinae</taxon>
        <taxon>Avunavirus</taxon>
        <taxon>Avunavirus Av05</taxon>
    </lineage>
</organism>
<accession>A0A076G6T3</accession>
<sequence>MQTKADILIGDIEKLAKKATRGHWWIDSHGHSMVSFQDDKEVKTVFITDPKMGPAKRHEGTGNLSHWQNDYDASYIATASPDNVLYIINELRGKRDAYDKIKEHLDNLDGYGAKLKKRVEAELYANGCQSSLVHILAFVNALLKENIELKQELGEYE</sequence>
<keyword evidence="2" id="KW-1185">Reference proteome</keyword>
<dbReference type="EMBL" id="KM190144">
    <property type="protein sequence ID" value="AII27685.1"/>
    <property type="molecule type" value="Genomic_DNA"/>
</dbReference>
<evidence type="ECO:0000313" key="2">
    <source>
        <dbReference type="Proteomes" id="UP000028961"/>
    </source>
</evidence>
<evidence type="ECO:0000313" key="1">
    <source>
        <dbReference type="EMBL" id="AII27685.1"/>
    </source>
</evidence>
<dbReference type="KEGG" id="vg:22475483"/>
<proteinExistence type="predicted"/>